<dbReference type="AlphaFoldDB" id="A8P7K2"/>
<keyword evidence="3" id="KW-1185">Reference proteome</keyword>
<evidence type="ECO:0000256" key="1">
    <source>
        <dbReference type="SAM" id="MobiDB-lite"/>
    </source>
</evidence>
<reference evidence="2 3" key="1">
    <citation type="journal article" date="2010" name="Proc. Natl. Acad. Sci. U.S.A.">
        <title>Insights into evolution of multicellular fungi from the assembled chromosomes of the mushroom Coprinopsis cinerea (Coprinus cinereus).</title>
        <authorList>
            <person name="Stajich J.E."/>
            <person name="Wilke S.K."/>
            <person name="Ahren D."/>
            <person name="Au C.H."/>
            <person name="Birren B.W."/>
            <person name="Borodovsky M."/>
            <person name="Burns C."/>
            <person name="Canback B."/>
            <person name="Casselton L.A."/>
            <person name="Cheng C.K."/>
            <person name="Deng J."/>
            <person name="Dietrich F.S."/>
            <person name="Fargo D.C."/>
            <person name="Farman M.L."/>
            <person name="Gathman A.C."/>
            <person name="Goldberg J."/>
            <person name="Guigo R."/>
            <person name="Hoegger P.J."/>
            <person name="Hooker J.B."/>
            <person name="Huggins A."/>
            <person name="James T.Y."/>
            <person name="Kamada T."/>
            <person name="Kilaru S."/>
            <person name="Kodira C."/>
            <person name="Kues U."/>
            <person name="Kupfer D."/>
            <person name="Kwan H.S."/>
            <person name="Lomsadze A."/>
            <person name="Li W."/>
            <person name="Lilly W.W."/>
            <person name="Ma L.J."/>
            <person name="Mackey A.J."/>
            <person name="Manning G."/>
            <person name="Martin F."/>
            <person name="Muraguchi H."/>
            <person name="Natvig D.O."/>
            <person name="Palmerini H."/>
            <person name="Ramesh M.A."/>
            <person name="Rehmeyer C.J."/>
            <person name="Roe B.A."/>
            <person name="Shenoy N."/>
            <person name="Stanke M."/>
            <person name="Ter-Hovhannisyan V."/>
            <person name="Tunlid A."/>
            <person name="Velagapudi R."/>
            <person name="Vision T.J."/>
            <person name="Zeng Q."/>
            <person name="Zolan M.E."/>
            <person name="Pukkila P.J."/>
        </authorList>
    </citation>
    <scope>NUCLEOTIDE SEQUENCE [LARGE SCALE GENOMIC DNA]</scope>
    <source>
        <strain evidence="3">Okayama-7 / 130 / ATCC MYA-4618 / FGSC 9003</strain>
    </source>
</reference>
<feature type="compositionally biased region" description="Low complexity" evidence="1">
    <location>
        <begin position="289"/>
        <end position="305"/>
    </location>
</feature>
<dbReference type="GeneID" id="6015992"/>
<dbReference type="EMBL" id="AACS02000005">
    <property type="protein sequence ID" value="EAU82495.1"/>
    <property type="molecule type" value="Genomic_DNA"/>
</dbReference>
<proteinExistence type="predicted"/>
<evidence type="ECO:0008006" key="4">
    <source>
        <dbReference type="Google" id="ProtNLM"/>
    </source>
</evidence>
<dbReference type="VEuPathDB" id="FungiDB:CC1G_08246"/>
<dbReference type="Proteomes" id="UP000001861">
    <property type="component" value="Unassembled WGS sequence"/>
</dbReference>
<feature type="region of interest" description="Disordered" evidence="1">
    <location>
        <begin position="289"/>
        <end position="328"/>
    </location>
</feature>
<evidence type="ECO:0000313" key="2">
    <source>
        <dbReference type="EMBL" id="EAU82495.1"/>
    </source>
</evidence>
<organism evidence="2 3">
    <name type="scientific">Coprinopsis cinerea (strain Okayama-7 / 130 / ATCC MYA-4618 / FGSC 9003)</name>
    <name type="common">Inky cap fungus</name>
    <name type="synonym">Hormographiella aspergillata</name>
    <dbReference type="NCBI Taxonomy" id="240176"/>
    <lineage>
        <taxon>Eukaryota</taxon>
        <taxon>Fungi</taxon>
        <taxon>Dikarya</taxon>
        <taxon>Basidiomycota</taxon>
        <taxon>Agaricomycotina</taxon>
        <taxon>Agaricomycetes</taxon>
        <taxon>Agaricomycetidae</taxon>
        <taxon>Agaricales</taxon>
        <taxon>Agaricineae</taxon>
        <taxon>Psathyrellaceae</taxon>
        <taxon>Coprinopsis</taxon>
    </lineage>
</organism>
<comment type="caution">
    <text evidence="2">The sequence shown here is derived from an EMBL/GenBank/DDBJ whole genome shotgun (WGS) entry which is preliminary data.</text>
</comment>
<sequence length="510" mass="57176">MSQRALRVSDRSRVQTRPQTELLLEAQARRTPQHRQGPLACLPAELLCEIILHANLIHEEGTTVFEVMDYMKVCRRVYQVLKNSSALWTRVSMCVKTREDVAMLSKGIEYAVERSKSRPLAFSIGFDDALVKEEDVVRVAGEVFKVGERWEEISVGFRLTCDVAHIQTWISELSRLTSLAGSSPFTNVQSVALFREVTRSVVHDPALWPLKDIFPNAQLIQLEDIEFHSAHLLPAQLAIPTLEMLTMTVHRLRDVHSETSWVGDVLTHAPGLKELDVCVELDVTHLPPGLTSPPSSSAPVATGSGNSSIVPVSGGATPRSSTPSPRVHTSLECLSLGQDRKWTVEEMRGWVYPALKRLELLHHPFLTLEDGAPGADIDIVGEILAMVQLSKCRLEYLDLRYMGLPNEELVRLLVALPDLKWVELYVAEEVDESLFTMLRERSAGDEPVLPHLQCLGVRTCMWPMHGAKHTFDTQSFVDFVEDPRRMGDGPFAKLQGVCLMFDEEVKYSRS</sequence>
<evidence type="ECO:0000313" key="3">
    <source>
        <dbReference type="Proteomes" id="UP000001861"/>
    </source>
</evidence>
<dbReference type="RefSeq" id="XP_001839379.1">
    <property type="nucleotide sequence ID" value="XM_001839327.1"/>
</dbReference>
<dbReference type="InParanoid" id="A8P7K2"/>
<accession>A8P7K2</accession>
<name>A8P7K2_COPC7</name>
<dbReference type="KEGG" id="cci:CC1G_08246"/>
<gene>
    <name evidence="2" type="ORF">CC1G_08246</name>
</gene>
<protein>
    <recommendedName>
        <fullName evidence="4">F-box domain-containing protein</fullName>
    </recommendedName>
</protein>
<dbReference type="SUPFAM" id="SSF52047">
    <property type="entry name" value="RNI-like"/>
    <property type="match status" value="1"/>
</dbReference>